<comment type="caution">
    <text evidence="1">The sequence shown here is derived from an EMBL/GenBank/DDBJ whole genome shotgun (WGS) entry which is preliminary data.</text>
</comment>
<dbReference type="Proteomes" id="UP000238650">
    <property type="component" value="Unassembled WGS sequence"/>
</dbReference>
<evidence type="ECO:0000313" key="1">
    <source>
        <dbReference type="EMBL" id="PRI10036.1"/>
    </source>
</evidence>
<name>A0A2S9QKC1_9MICO</name>
<proteinExistence type="predicted"/>
<protein>
    <submittedName>
        <fullName evidence="1">Phosphohistidine phosphatase</fullName>
    </submittedName>
</protein>
<sequence length="167" mass="17688">MPQLILVRHAKSDWGEPGLRDHDRPLNARGERDAPVLAARLAVARDADPDAFGIARVLSSTAQRARSTAEHFGAALGIPVEFDEALYLAPAETLLATAAAANVDGVLLVAHDPGISGLAHRLSSGGIDRMPTCAVARFAWRGGTWAEAITRPAEAWSVDAPREGRRG</sequence>
<dbReference type="EMBL" id="MWZD01000024">
    <property type="protein sequence ID" value="PRI10036.1"/>
    <property type="molecule type" value="Genomic_DNA"/>
</dbReference>
<gene>
    <name evidence="1" type="ORF">B4915_14035</name>
    <name evidence="2" type="ORF">B4915_14120</name>
</gene>
<reference evidence="1 3" key="1">
    <citation type="journal article" date="2017" name="New Microbes New Infect">
        <title>Genome sequence of 'Leucobacter massiliensis' sp. nov. isolated from human pharynx after travel to the 2014 Hajj.</title>
        <authorList>
            <person name="Leangapichart T."/>
            <person name="Gautret P."/>
            <person name="Nguyen T.T."/>
            <person name="Armstrong N."/>
            <person name="Rolain J.M."/>
        </authorList>
    </citation>
    <scope>NUCLEOTIDE SEQUENCE [LARGE SCALE GENOMIC DNA]</scope>
    <source>
        <strain evidence="1 3">122RC15</strain>
    </source>
</reference>
<dbReference type="InterPro" id="IPR029033">
    <property type="entry name" value="His_PPase_superfam"/>
</dbReference>
<dbReference type="Pfam" id="PF00300">
    <property type="entry name" value="His_Phos_1"/>
    <property type="match status" value="1"/>
</dbReference>
<dbReference type="PANTHER" id="PTHR47623">
    <property type="entry name" value="OS09G0287300 PROTEIN"/>
    <property type="match status" value="1"/>
</dbReference>
<dbReference type="OrthoDB" id="9810154at2"/>
<dbReference type="SMART" id="SM00855">
    <property type="entry name" value="PGAM"/>
    <property type="match status" value="1"/>
</dbReference>
<dbReference type="SUPFAM" id="SSF53254">
    <property type="entry name" value="Phosphoglycerate mutase-like"/>
    <property type="match status" value="1"/>
</dbReference>
<dbReference type="PANTHER" id="PTHR47623:SF1">
    <property type="entry name" value="OS09G0287300 PROTEIN"/>
    <property type="match status" value="1"/>
</dbReference>
<dbReference type="RefSeq" id="WP_105806452.1">
    <property type="nucleotide sequence ID" value="NZ_MWZD01000024.1"/>
</dbReference>
<evidence type="ECO:0000313" key="3">
    <source>
        <dbReference type="Proteomes" id="UP000238650"/>
    </source>
</evidence>
<accession>A0A2S9QKC1</accession>
<dbReference type="AlphaFoldDB" id="A0A2S9QKC1"/>
<keyword evidence="3" id="KW-1185">Reference proteome</keyword>
<organism evidence="1 3">
    <name type="scientific">Leucobacter massiliensis</name>
    <dbReference type="NCBI Taxonomy" id="1686285"/>
    <lineage>
        <taxon>Bacteria</taxon>
        <taxon>Bacillati</taxon>
        <taxon>Actinomycetota</taxon>
        <taxon>Actinomycetes</taxon>
        <taxon>Micrococcales</taxon>
        <taxon>Microbacteriaceae</taxon>
        <taxon>Leucobacter</taxon>
    </lineage>
</organism>
<dbReference type="Gene3D" id="3.40.50.1240">
    <property type="entry name" value="Phosphoglycerate mutase-like"/>
    <property type="match status" value="1"/>
</dbReference>
<evidence type="ECO:0000313" key="2">
    <source>
        <dbReference type="EMBL" id="PRI10051.1"/>
    </source>
</evidence>
<dbReference type="EMBL" id="MWZD01000024">
    <property type="protein sequence ID" value="PRI10051.1"/>
    <property type="molecule type" value="Genomic_DNA"/>
</dbReference>
<dbReference type="InterPro" id="IPR013078">
    <property type="entry name" value="His_Pase_superF_clade-1"/>
</dbReference>
<dbReference type="CDD" id="cd07067">
    <property type="entry name" value="HP_PGM_like"/>
    <property type="match status" value="1"/>
</dbReference>